<accession>A0A150GQ56</accession>
<name>A0A150GQ56_GONPE</name>
<dbReference type="AlphaFoldDB" id="A0A150GQ56"/>
<keyword evidence="2" id="KW-1185">Reference proteome</keyword>
<sequence length="104" mass="11285">MRSHGAKGEIKRKGVKLFEDLVAEHDGLGSGLRLLKEMGNGAAHTATYCAADGSEQPVTGQILRHAIDEEFDHDDPDRTNVEAVLKCLESLAGQLQEDLFVQIA</sequence>
<evidence type="ECO:0000313" key="1">
    <source>
        <dbReference type="EMBL" id="KXZ51945.1"/>
    </source>
</evidence>
<organism evidence="1 2">
    <name type="scientific">Gonium pectorale</name>
    <name type="common">Green alga</name>
    <dbReference type="NCBI Taxonomy" id="33097"/>
    <lineage>
        <taxon>Eukaryota</taxon>
        <taxon>Viridiplantae</taxon>
        <taxon>Chlorophyta</taxon>
        <taxon>core chlorophytes</taxon>
        <taxon>Chlorophyceae</taxon>
        <taxon>CS clade</taxon>
        <taxon>Chlamydomonadales</taxon>
        <taxon>Volvocaceae</taxon>
        <taxon>Gonium</taxon>
    </lineage>
</organism>
<gene>
    <name evidence="1" type="ORF">GPECTOR_11g7</name>
</gene>
<protein>
    <submittedName>
        <fullName evidence="1">Uncharacterized protein</fullName>
    </submittedName>
</protein>
<reference evidence="2" key="1">
    <citation type="journal article" date="2016" name="Nat. Commun.">
        <title>The Gonium pectorale genome demonstrates co-option of cell cycle regulation during the evolution of multicellularity.</title>
        <authorList>
            <person name="Hanschen E.R."/>
            <person name="Marriage T.N."/>
            <person name="Ferris P.J."/>
            <person name="Hamaji T."/>
            <person name="Toyoda A."/>
            <person name="Fujiyama A."/>
            <person name="Neme R."/>
            <person name="Noguchi H."/>
            <person name="Minakuchi Y."/>
            <person name="Suzuki M."/>
            <person name="Kawai-Toyooka H."/>
            <person name="Smith D.R."/>
            <person name="Sparks H."/>
            <person name="Anderson J."/>
            <person name="Bakaric R."/>
            <person name="Luria V."/>
            <person name="Karger A."/>
            <person name="Kirschner M.W."/>
            <person name="Durand P.M."/>
            <person name="Michod R.E."/>
            <person name="Nozaki H."/>
            <person name="Olson B.J."/>
        </authorList>
    </citation>
    <scope>NUCLEOTIDE SEQUENCE [LARGE SCALE GENOMIC DNA]</scope>
    <source>
        <strain evidence="2">NIES-2863</strain>
    </source>
</reference>
<dbReference type="Proteomes" id="UP000075714">
    <property type="component" value="Unassembled WGS sequence"/>
</dbReference>
<evidence type="ECO:0000313" key="2">
    <source>
        <dbReference type="Proteomes" id="UP000075714"/>
    </source>
</evidence>
<comment type="caution">
    <text evidence="1">The sequence shown here is derived from an EMBL/GenBank/DDBJ whole genome shotgun (WGS) entry which is preliminary data.</text>
</comment>
<dbReference type="EMBL" id="LSYV01000012">
    <property type="protein sequence ID" value="KXZ51945.1"/>
    <property type="molecule type" value="Genomic_DNA"/>
</dbReference>
<proteinExistence type="predicted"/>